<keyword evidence="6" id="KW-1185">Reference proteome</keyword>
<dbReference type="InterPro" id="IPR029058">
    <property type="entry name" value="AB_hydrolase_fold"/>
</dbReference>
<dbReference type="AlphaFoldDB" id="A0AAF0F4K0"/>
<reference evidence="5" key="1">
    <citation type="submission" date="2023-02" db="EMBL/GenBank/DDBJ databases">
        <title>Mating type loci evolution in Malassezia.</title>
        <authorList>
            <person name="Coelho M.A."/>
        </authorList>
    </citation>
    <scope>NUCLEOTIDE SEQUENCE</scope>
    <source>
        <strain evidence="5">CBS 14136</strain>
    </source>
</reference>
<feature type="chain" id="PRO_5042273042" description="Transmembrane protein" evidence="4">
    <location>
        <begin position="26"/>
        <end position="483"/>
    </location>
</feature>
<gene>
    <name evidence="5" type="ORF">MPSI1_001234</name>
</gene>
<keyword evidence="4" id="KW-0732">Signal</keyword>
<dbReference type="EMBL" id="CP118375">
    <property type="protein sequence ID" value="WFD42588.1"/>
    <property type="molecule type" value="Genomic_DNA"/>
</dbReference>
<evidence type="ECO:0000256" key="2">
    <source>
        <dbReference type="ARBA" id="ARBA00048461"/>
    </source>
</evidence>
<protein>
    <recommendedName>
        <fullName evidence="7">Transmembrane protein</fullName>
    </recommendedName>
</protein>
<accession>A0AAF0F4K0</accession>
<feature type="region of interest" description="Disordered" evidence="3">
    <location>
        <begin position="50"/>
        <end position="72"/>
    </location>
</feature>
<comment type="catalytic activity">
    <reaction evidence="2">
        <text>a monoacylglycerol + H2O = glycerol + a fatty acid + H(+)</text>
        <dbReference type="Rhea" id="RHEA:15245"/>
        <dbReference type="ChEBI" id="CHEBI:15377"/>
        <dbReference type="ChEBI" id="CHEBI:15378"/>
        <dbReference type="ChEBI" id="CHEBI:17408"/>
        <dbReference type="ChEBI" id="CHEBI:17754"/>
        <dbReference type="ChEBI" id="CHEBI:28868"/>
    </reaction>
</comment>
<organism evidence="5 6">
    <name type="scientific">Malassezia psittaci</name>
    <dbReference type="NCBI Taxonomy" id="1821823"/>
    <lineage>
        <taxon>Eukaryota</taxon>
        <taxon>Fungi</taxon>
        <taxon>Dikarya</taxon>
        <taxon>Basidiomycota</taxon>
        <taxon>Ustilaginomycotina</taxon>
        <taxon>Malasseziomycetes</taxon>
        <taxon>Malasseziales</taxon>
        <taxon>Malasseziaceae</taxon>
        <taxon>Malassezia</taxon>
    </lineage>
</organism>
<sequence length="483" mass="52597">MTAWKALVFAAFAVNVLLSTANVDAKMMARSPYKLPDDGTMDILSRLEQKSHRVDRSGESHSTPTVPNGADLVSLPVGRDGAKIAAYWSNGVDDSTIQHAFIMMHGRFRNGAHYWKIMNNALKSARSSGAFPASKGAVVVAPEMYSAVLNKGQYDNQTLAWGAGNAWISGSVAVHPEGTNLTSMDALDAFVDYFSNSEMFPNMRNITLVGHGGGGQLMNRYASTGKDSTSKNIYVRYVVGDPSSSPYFTKHRPVTDTAIASKTTCPGYNTWRYGFYQFPGTLDSNMEPENYFARYVNRDIVNIVGLEDVDVNNGDQSCMAVLQGGHQRRQRNLSWWKYVNLLARSGDNLAGFPGNFSDLPDWSHTHNGKIKTRLAVVENASHNAEKIFSSSIGRSALFNDDNVEIGWRPAAWIRAERSAANGSSSATTTTSSARHSSASSPLSARTSTAAKSSSTHSAHRIHSSHHGHATHTSSHRHTTVMSL</sequence>
<evidence type="ECO:0000313" key="6">
    <source>
        <dbReference type="Proteomes" id="UP001214628"/>
    </source>
</evidence>
<feature type="compositionally biased region" description="Basic residues" evidence="3">
    <location>
        <begin position="457"/>
        <end position="483"/>
    </location>
</feature>
<evidence type="ECO:0008006" key="7">
    <source>
        <dbReference type="Google" id="ProtNLM"/>
    </source>
</evidence>
<dbReference type="Gene3D" id="3.40.50.1820">
    <property type="entry name" value="alpha/beta hydrolase"/>
    <property type="match status" value="1"/>
</dbReference>
<comment type="catalytic activity">
    <reaction evidence="1">
        <text>a diacylglycerol + H2O = a monoacylglycerol + a fatty acid + H(+)</text>
        <dbReference type="Rhea" id="RHEA:32731"/>
        <dbReference type="ChEBI" id="CHEBI:15377"/>
        <dbReference type="ChEBI" id="CHEBI:15378"/>
        <dbReference type="ChEBI" id="CHEBI:17408"/>
        <dbReference type="ChEBI" id="CHEBI:18035"/>
        <dbReference type="ChEBI" id="CHEBI:28868"/>
    </reaction>
</comment>
<proteinExistence type="predicted"/>
<feature type="compositionally biased region" description="Low complexity" evidence="3">
    <location>
        <begin position="418"/>
        <end position="456"/>
    </location>
</feature>
<evidence type="ECO:0000313" key="5">
    <source>
        <dbReference type="EMBL" id="WFD42588.1"/>
    </source>
</evidence>
<name>A0AAF0F4K0_9BASI</name>
<dbReference type="PANTHER" id="PTHR35560">
    <property type="entry name" value="BLL0132 PROTEIN"/>
    <property type="match status" value="1"/>
</dbReference>
<evidence type="ECO:0000256" key="1">
    <source>
        <dbReference type="ARBA" id="ARBA00047591"/>
    </source>
</evidence>
<feature type="region of interest" description="Disordered" evidence="3">
    <location>
        <begin position="418"/>
        <end position="483"/>
    </location>
</feature>
<evidence type="ECO:0000256" key="4">
    <source>
        <dbReference type="SAM" id="SignalP"/>
    </source>
</evidence>
<evidence type="ECO:0000256" key="3">
    <source>
        <dbReference type="SAM" id="MobiDB-lite"/>
    </source>
</evidence>
<dbReference type="PANTHER" id="PTHR35560:SF3">
    <property type="entry name" value="PEPTIDASE S9 PROLYL OLIGOPEPTIDASE CATALYTIC DOMAIN-CONTAINING PROTEIN"/>
    <property type="match status" value="1"/>
</dbReference>
<dbReference type="Proteomes" id="UP001214628">
    <property type="component" value="Chromosome 1"/>
</dbReference>
<dbReference type="SUPFAM" id="SSF53474">
    <property type="entry name" value="alpha/beta-Hydrolases"/>
    <property type="match status" value="1"/>
</dbReference>
<feature type="signal peptide" evidence="4">
    <location>
        <begin position="1"/>
        <end position="25"/>
    </location>
</feature>
<feature type="compositionally biased region" description="Basic and acidic residues" evidence="3">
    <location>
        <begin position="50"/>
        <end position="59"/>
    </location>
</feature>